<reference evidence="3 4" key="1">
    <citation type="journal article" date="2014" name="Nat. Genet.">
        <title>Genome sequence of the hot pepper provides insights into the evolution of pungency in Capsicum species.</title>
        <authorList>
            <person name="Kim S."/>
            <person name="Park M."/>
            <person name="Yeom S.I."/>
            <person name="Kim Y.M."/>
            <person name="Lee J.M."/>
            <person name="Lee H.A."/>
            <person name="Seo E."/>
            <person name="Choi J."/>
            <person name="Cheong K."/>
            <person name="Kim K.T."/>
            <person name="Jung K."/>
            <person name="Lee G.W."/>
            <person name="Oh S.K."/>
            <person name="Bae C."/>
            <person name="Kim S.B."/>
            <person name="Lee H.Y."/>
            <person name="Kim S.Y."/>
            <person name="Kim M.S."/>
            <person name="Kang B.C."/>
            <person name="Jo Y.D."/>
            <person name="Yang H.B."/>
            <person name="Jeong H.J."/>
            <person name="Kang W.H."/>
            <person name="Kwon J.K."/>
            <person name="Shin C."/>
            <person name="Lim J.Y."/>
            <person name="Park J.H."/>
            <person name="Huh J.H."/>
            <person name="Kim J.S."/>
            <person name="Kim B.D."/>
            <person name="Cohen O."/>
            <person name="Paran I."/>
            <person name="Suh M.C."/>
            <person name="Lee S.B."/>
            <person name="Kim Y.K."/>
            <person name="Shin Y."/>
            <person name="Noh S.J."/>
            <person name="Park J."/>
            <person name="Seo Y.S."/>
            <person name="Kwon S.Y."/>
            <person name="Kim H.A."/>
            <person name="Park J.M."/>
            <person name="Kim H.J."/>
            <person name="Choi S.B."/>
            <person name="Bosland P.W."/>
            <person name="Reeves G."/>
            <person name="Jo S.H."/>
            <person name="Lee B.W."/>
            <person name="Cho H.T."/>
            <person name="Choi H.S."/>
            <person name="Lee M.S."/>
            <person name="Yu Y."/>
            <person name="Do Choi Y."/>
            <person name="Park B.S."/>
            <person name="van Deynze A."/>
            <person name="Ashrafi H."/>
            <person name="Hill T."/>
            <person name="Kim W.T."/>
            <person name="Pai H.S."/>
            <person name="Ahn H.K."/>
            <person name="Yeam I."/>
            <person name="Giovannoni J.J."/>
            <person name="Rose J.K."/>
            <person name="Sorensen I."/>
            <person name="Lee S.J."/>
            <person name="Kim R.W."/>
            <person name="Choi I.Y."/>
            <person name="Choi B.S."/>
            <person name="Lim J.S."/>
            <person name="Lee Y.H."/>
            <person name="Choi D."/>
        </authorList>
    </citation>
    <scope>NUCLEOTIDE SEQUENCE [LARGE SCALE GENOMIC DNA]</scope>
    <source>
        <strain evidence="4">cv. CM334</strain>
    </source>
</reference>
<dbReference type="Gramene" id="PHT64873">
    <property type="protein sequence ID" value="PHT64873"/>
    <property type="gene ID" value="T459_29298"/>
</dbReference>
<dbReference type="Gene3D" id="3.30.310.210">
    <property type="match status" value="1"/>
</dbReference>
<dbReference type="SUPFAM" id="SSF54791">
    <property type="entry name" value="Eukaryotic type KH-domain (KH-domain type I)"/>
    <property type="match status" value="1"/>
</dbReference>
<dbReference type="InterPro" id="IPR036612">
    <property type="entry name" value="KH_dom_type_1_sf"/>
</dbReference>
<accession>A0A2G2Y525</accession>
<gene>
    <name evidence="3" type="ORF">T459_29298</name>
</gene>
<dbReference type="AlphaFoldDB" id="A0A2G2Y525"/>
<feature type="domain" description="K Homology" evidence="2">
    <location>
        <begin position="48"/>
        <end position="95"/>
    </location>
</feature>
<reference evidence="3 4" key="2">
    <citation type="journal article" date="2017" name="Genome Biol.">
        <title>New reference genome sequences of hot pepper reveal the massive evolution of plant disease-resistance genes by retroduplication.</title>
        <authorList>
            <person name="Kim S."/>
            <person name="Park J."/>
            <person name="Yeom S.I."/>
            <person name="Kim Y.M."/>
            <person name="Seo E."/>
            <person name="Kim K.T."/>
            <person name="Kim M.S."/>
            <person name="Lee J.M."/>
            <person name="Cheong K."/>
            <person name="Shin H.S."/>
            <person name="Kim S.B."/>
            <person name="Han K."/>
            <person name="Lee J."/>
            <person name="Park M."/>
            <person name="Lee H.A."/>
            <person name="Lee H.Y."/>
            <person name="Lee Y."/>
            <person name="Oh S."/>
            <person name="Lee J.H."/>
            <person name="Choi E."/>
            <person name="Choi E."/>
            <person name="Lee S.E."/>
            <person name="Jeon J."/>
            <person name="Kim H."/>
            <person name="Choi G."/>
            <person name="Song H."/>
            <person name="Lee J."/>
            <person name="Lee S.C."/>
            <person name="Kwon J.K."/>
            <person name="Lee H.Y."/>
            <person name="Koo N."/>
            <person name="Hong Y."/>
            <person name="Kim R.W."/>
            <person name="Kang W.H."/>
            <person name="Huh J.H."/>
            <person name="Kang B.C."/>
            <person name="Yang T.J."/>
            <person name="Lee Y.H."/>
            <person name="Bennetzen J.L."/>
            <person name="Choi D."/>
        </authorList>
    </citation>
    <scope>NUCLEOTIDE SEQUENCE [LARGE SCALE GENOMIC DNA]</scope>
    <source>
        <strain evidence="4">cv. CM334</strain>
    </source>
</reference>
<keyword evidence="1" id="KW-0694">RNA-binding</keyword>
<dbReference type="Pfam" id="PF00013">
    <property type="entry name" value="KH_1"/>
    <property type="match status" value="1"/>
</dbReference>
<comment type="caution">
    <text evidence="3">The sequence shown here is derived from an EMBL/GenBank/DDBJ whole genome shotgun (WGS) entry which is preliminary data.</text>
</comment>
<organism evidence="3 4">
    <name type="scientific">Capsicum annuum</name>
    <name type="common">Capsicum pepper</name>
    <dbReference type="NCBI Taxonomy" id="4072"/>
    <lineage>
        <taxon>Eukaryota</taxon>
        <taxon>Viridiplantae</taxon>
        <taxon>Streptophyta</taxon>
        <taxon>Embryophyta</taxon>
        <taxon>Tracheophyta</taxon>
        <taxon>Spermatophyta</taxon>
        <taxon>Magnoliopsida</taxon>
        <taxon>eudicotyledons</taxon>
        <taxon>Gunneridae</taxon>
        <taxon>Pentapetalae</taxon>
        <taxon>asterids</taxon>
        <taxon>lamiids</taxon>
        <taxon>Solanales</taxon>
        <taxon>Solanaceae</taxon>
        <taxon>Solanoideae</taxon>
        <taxon>Capsiceae</taxon>
        <taxon>Capsicum</taxon>
    </lineage>
</organism>
<evidence type="ECO:0000256" key="1">
    <source>
        <dbReference type="PROSITE-ProRule" id="PRU00117"/>
    </source>
</evidence>
<name>A0A2G2Y525_CAPAN</name>
<evidence type="ECO:0000259" key="2">
    <source>
        <dbReference type="Pfam" id="PF00013"/>
    </source>
</evidence>
<dbReference type="PROSITE" id="PS50084">
    <property type="entry name" value="KH_TYPE_1"/>
    <property type="match status" value="1"/>
</dbReference>
<dbReference type="STRING" id="4072.A0A2G2Y525"/>
<dbReference type="Proteomes" id="UP000222542">
    <property type="component" value="Unassembled WGS sequence"/>
</dbReference>
<dbReference type="GO" id="GO:0003723">
    <property type="term" value="F:RNA binding"/>
    <property type="evidence" value="ECO:0007669"/>
    <property type="project" value="UniProtKB-UniRule"/>
</dbReference>
<protein>
    <recommendedName>
        <fullName evidence="2">K Homology domain-containing protein</fullName>
    </recommendedName>
</protein>
<proteinExistence type="predicted"/>
<keyword evidence="4" id="KW-1185">Reference proteome</keyword>
<sequence length="110" mass="11983">MMKCDNSSDEVELVEVSRAQEGLVRVYERILQIEGSGGAEKNGSVGCRMLAISSQIGALIGKGGVIVDGIRKSTGAKIKVLNKEQLPPCAVPEEELIQYGNEMEWNGYRR</sequence>
<dbReference type="EMBL" id="AYRZ02000012">
    <property type="protein sequence ID" value="PHT64873.1"/>
    <property type="molecule type" value="Genomic_DNA"/>
</dbReference>
<dbReference type="InterPro" id="IPR004088">
    <property type="entry name" value="KH_dom_type_1"/>
</dbReference>
<evidence type="ECO:0000313" key="4">
    <source>
        <dbReference type="Proteomes" id="UP000222542"/>
    </source>
</evidence>
<evidence type="ECO:0000313" key="3">
    <source>
        <dbReference type="EMBL" id="PHT64873.1"/>
    </source>
</evidence>